<sequence length="285" mass="32453">MLNLIKKTMLRALTWLKVLGSFRPVDLKSAINILVSSIIDVALYPLYNQNMINVLGGMYFLKELGLYFYVRPRTEDLYYIIPGREGKIEHFILRAVPEGGYFVDVGANIGYYTCLIGKVKNNAKVISVEPLPDTFRVLKLNCHLNHIKAITINKALWSKATKLSFCIPKVKGILFYGLSRAGSKDINTCLSSIEIAATTLDSVLEIYPFPRVDLIKIDAEGSEYEMLLGAKRTIRKTRYLYIECRKGLEALIKNYLKKYGFVFARWEVPHAVHLFCVNVQVTNLK</sequence>
<organism evidence="2 3">
    <name type="scientific">candidate division Kazan bacterium</name>
    <dbReference type="NCBI Taxonomy" id="2202143"/>
    <lineage>
        <taxon>Bacteria</taxon>
        <taxon>Bacteria division Kazan-3B-28</taxon>
    </lineage>
</organism>
<feature type="domain" description="Methyltransferase FkbM" evidence="1">
    <location>
        <begin position="104"/>
        <end position="262"/>
    </location>
</feature>
<dbReference type="Pfam" id="PF05050">
    <property type="entry name" value="Methyltransf_21"/>
    <property type="match status" value="1"/>
</dbReference>
<dbReference type="AlphaFoldDB" id="A0A420ZC96"/>
<gene>
    <name evidence="2" type="ORF">DRH29_03390</name>
</gene>
<dbReference type="InterPro" id="IPR029063">
    <property type="entry name" value="SAM-dependent_MTases_sf"/>
</dbReference>
<reference evidence="2 3" key="1">
    <citation type="submission" date="2018-06" db="EMBL/GenBank/DDBJ databases">
        <title>Extensive metabolic versatility and redundancy in microbially diverse, dynamic hydrothermal sediments.</title>
        <authorList>
            <person name="Dombrowski N."/>
            <person name="Teske A."/>
            <person name="Baker B.J."/>
        </authorList>
    </citation>
    <scope>NUCLEOTIDE SEQUENCE [LARGE SCALE GENOMIC DNA]</scope>
    <source>
        <strain evidence="2">B79_G16</strain>
    </source>
</reference>
<dbReference type="EMBL" id="QMNG01000018">
    <property type="protein sequence ID" value="RLC36966.1"/>
    <property type="molecule type" value="Genomic_DNA"/>
</dbReference>
<accession>A0A420ZC96</accession>
<dbReference type="SUPFAM" id="SSF53335">
    <property type="entry name" value="S-adenosyl-L-methionine-dependent methyltransferases"/>
    <property type="match status" value="1"/>
</dbReference>
<dbReference type="NCBIfam" id="TIGR01444">
    <property type="entry name" value="fkbM_fam"/>
    <property type="match status" value="1"/>
</dbReference>
<evidence type="ECO:0000313" key="3">
    <source>
        <dbReference type="Proteomes" id="UP000281261"/>
    </source>
</evidence>
<dbReference type="InterPro" id="IPR006342">
    <property type="entry name" value="FkbM_mtfrase"/>
</dbReference>
<comment type="caution">
    <text evidence="2">The sequence shown here is derived from an EMBL/GenBank/DDBJ whole genome shotgun (WGS) entry which is preliminary data.</text>
</comment>
<evidence type="ECO:0000313" key="2">
    <source>
        <dbReference type="EMBL" id="RLC36966.1"/>
    </source>
</evidence>
<proteinExistence type="predicted"/>
<evidence type="ECO:0000259" key="1">
    <source>
        <dbReference type="Pfam" id="PF05050"/>
    </source>
</evidence>
<protein>
    <recommendedName>
        <fullName evidence="1">Methyltransferase FkbM domain-containing protein</fullName>
    </recommendedName>
</protein>
<dbReference type="Proteomes" id="UP000281261">
    <property type="component" value="Unassembled WGS sequence"/>
</dbReference>
<dbReference type="PANTHER" id="PTHR34203:SF15">
    <property type="entry name" value="SLL1173 PROTEIN"/>
    <property type="match status" value="1"/>
</dbReference>
<name>A0A420ZC96_UNCK3</name>
<dbReference type="InterPro" id="IPR052514">
    <property type="entry name" value="SAM-dependent_MTase"/>
</dbReference>
<dbReference type="Gene3D" id="3.40.50.150">
    <property type="entry name" value="Vaccinia Virus protein VP39"/>
    <property type="match status" value="1"/>
</dbReference>
<dbReference type="PANTHER" id="PTHR34203">
    <property type="entry name" value="METHYLTRANSFERASE, FKBM FAMILY PROTEIN"/>
    <property type="match status" value="1"/>
</dbReference>